<dbReference type="CDD" id="cd06170">
    <property type="entry name" value="LuxR_C_like"/>
    <property type="match status" value="1"/>
</dbReference>
<dbReference type="GO" id="GO:0006355">
    <property type="term" value="P:regulation of DNA-templated transcription"/>
    <property type="evidence" value="ECO:0007669"/>
    <property type="project" value="InterPro"/>
</dbReference>
<dbReference type="PROSITE" id="PS00622">
    <property type="entry name" value="HTH_LUXR_1"/>
    <property type="match status" value="1"/>
</dbReference>
<reference evidence="5 6" key="1">
    <citation type="submission" date="2018-01" db="EMBL/GenBank/DDBJ databases">
        <title>Denitrification phenotypes of diverse strains of Pseudomonas stutzeri.</title>
        <authorList>
            <person name="Milligan D.A."/>
            <person name="Bergaust L."/>
            <person name="Bakken L.R."/>
            <person name="Frostegard A."/>
        </authorList>
    </citation>
    <scope>NUCLEOTIDE SEQUENCE [LARGE SCALE GENOMIC DNA]</scope>
    <source>
        <strain evidence="5 6">24a75</strain>
    </source>
</reference>
<dbReference type="InterPro" id="IPR000792">
    <property type="entry name" value="Tscrpt_reg_LuxR_C"/>
</dbReference>
<dbReference type="EMBL" id="POUT01000008">
    <property type="protein sequence ID" value="PNG08757.1"/>
    <property type="molecule type" value="Genomic_DNA"/>
</dbReference>
<protein>
    <submittedName>
        <fullName evidence="5">DNA-binding response regulator</fullName>
    </submittedName>
</protein>
<evidence type="ECO:0000256" key="1">
    <source>
        <dbReference type="ARBA" id="ARBA00023015"/>
    </source>
</evidence>
<dbReference type="GO" id="GO:0003677">
    <property type="term" value="F:DNA binding"/>
    <property type="evidence" value="ECO:0007669"/>
    <property type="project" value="UniProtKB-KW"/>
</dbReference>
<keyword evidence="3" id="KW-0804">Transcription</keyword>
<name>A0A2N8T1Y8_STUST</name>
<dbReference type="SMART" id="SM00421">
    <property type="entry name" value="HTH_LUXR"/>
    <property type="match status" value="1"/>
</dbReference>
<keyword evidence="2 5" id="KW-0238">DNA-binding</keyword>
<comment type="caution">
    <text evidence="5">The sequence shown here is derived from an EMBL/GenBank/DDBJ whole genome shotgun (WGS) entry which is preliminary data.</text>
</comment>
<gene>
    <name evidence="5" type="ORF">CXK94_14670</name>
</gene>
<dbReference type="PANTHER" id="PTHR44688">
    <property type="entry name" value="DNA-BINDING TRANSCRIPTIONAL ACTIVATOR DEVR_DOSR"/>
    <property type="match status" value="1"/>
</dbReference>
<dbReference type="PROSITE" id="PS50043">
    <property type="entry name" value="HTH_LUXR_2"/>
    <property type="match status" value="1"/>
</dbReference>
<keyword evidence="1" id="KW-0805">Transcription regulation</keyword>
<dbReference type="InterPro" id="IPR036388">
    <property type="entry name" value="WH-like_DNA-bd_sf"/>
</dbReference>
<evidence type="ECO:0000259" key="4">
    <source>
        <dbReference type="PROSITE" id="PS50043"/>
    </source>
</evidence>
<dbReference type="RefSeq" id="WP_102894913.1">
    <property type="nucleotide sequence ID" value="NZ_JAMOHU010000006.1"/>
</dbReference>
<evidence type="ECO:0000313" key="6">
    <source>
        <dbReference type="Proteomes" id="UP000236023"/>
    </source>
</evidence>
<evidence type="ECO:0000256" key="2">
    <source>
        <dbReference type="ARBA" id="ARBA00023125"/>
    </source>
</evidence>
<dbReference type="SUPFAM" id="SSF46894">
    <property type="entry name" value="C-terminal effector domain of the bipartite response regulators"/>
    <property type="match status" value="1"/>
</dbReference>
<dbReference type="Pfam" id="PF00196">
    <property type="entry name" value="GerE"/>
    <property type="match status" value="1"/>
</dbReference>
<dbReference type="Gene3D" id="1.10.10.10">
    <property type="entry name" value="Winged helix-like DNA-binding domain superfamily/Winged helix DNA-binding domain"/>
    <property type="match status" value="1"/>
</dbReference>
<dbReference type="InterPro" id="IPR016032">
    <property type="entry name" value="Sig_transdc_resp-reg_C-effctor"/>
</dbReference>
<dbReference type="Proteomes" id="UP000236023">
    <property type="component" value="Unassembled WGS sequence"/>
</dbReference>
<accession>A0A2N8T1Y8</accession>
<proteinExistence type="predicted"/>
<organism evidence="5 6">
    <name type="scientific">Stutzerimonas stutzeri</name>
    <name type="common">Pseudomonas stutzeri</name>
    <dbReference type="NCBI Taxonomy" id="316"/>
    <lineage>
        <taxon>Bacteria</taxon>
        <taxon>Pseudomonadati</taxon>
        <taxon>Pseudomonadota</taxon>
        <taxon>Gammaproteobacteria</taxon>
        <taxon>Pseudomonadales</taxon>
        <taxon>Pseudomonadaceae</taxon>
        <taxon>Stutzerimonas</taxon>
    </lineage>
</organism>
<sequence length="216" mass="23841">MKDDAVSAITPAPSRLLLLSHSEFLDSALHQYLEGCPACVLHRAGTLRPEHARFALALLDLGSYSHDQCLQLLRQFGDMPVALINAQPDQARLLIEMHPWIRGVFYRSTPRSNFIRGVQAMLAGGDWLPRALMEKLLCRYRQLTHSSQVIDELTLREKQILALAGHGLSNSAIAQKLHLSTHTIKSHVHNALRKLGASNRAQGASLVLAHTGEATP</sequence>
<dbReference type="PRINTS" id="PR00038">
    <property type="entry name" value="HTHLUXR"/>
</dbReference>
<dbReference type="Gene3D" id="3.40.50.2300">
    <property type="match status" value="1"/>
</dbReference>
<dbReference type="AlphaFoldDB" id="A0A2N8T1Y8"/>
<feature type="domain" description="HTH luxR-type" evidence="4">
    <location>
        <begin position="146"/>
        <end position="211"/>
    </location>
</feature>
<evidence type="ECO:0000256" key="3">
    <source>
        <dbReference type="ARBA" id="ARBA00023163"/>
    </source>
</evidence>
<dbReference type="PANTHER" id="PTHR44688:SF16">
    <property type="entry name" value="DNA-BINDING TRANSCRIPTIONAL ACTIVATOR DEVR_DOSR"/>
    <property type="match status" value="1"/>
</dbReference>
<evidence type="ECO:0000313" key="5">
    <source>
        <dbReference type="EMBL" id="PNG08757.1"/>
    </source>
</evidence>